<feature type="transmembrane region" description="Helical" evidence="1">
    <location>
        <begin position="59"/>
        <end position="79"/>
    </location>
</feature>
<evidence type="ECO:0000256" key="1">
    <source>
        <dbReference type="SAM" id="Phobius"/>
    </source>
</evidence>
<organism evidence="2 3">
    <name type="scientific">Pseudomonas phage vB_PaeM_PA5oct</name>
    <dbReference type="NCBI Taxonomy" id="2163605"/>
    <lineage>
        <taxon>Viruses</taxon>
        <taxon>Duplodnaviria</taxon>
        <taxon>Heunggongvirae</taxon>
        <taxon>Uroviricota</taxon>
        <taxon>Caudoviricetes</taxon>
        <taxon>Arenbergviridae</taxon>
        <taxon>Wroclawvirus</taxon>
        <taxon>Wroclawvirus PA5oct</taxon>
    </lineage>
</organism>
<feature type="transmembrane region" description="Helical" evidence="1">
    <location>
        <begin position="24"/>
        <end position="47"/>
    </location>
</feature>
<keyword evidence="3" id="KW-1185">Reference proteome</keyword>
<keyword evidence="1" id="KW-0472">Membrane</keyword>
<sequence length="80" mass="9217">MQEIIVYRNPVEAAFWSSMQDGNIVLFLVTFMIMAVSLVVMLVAIYNTVIVNKRVRTKWIYVPVVLGILISMITCYNLFL</sequence>
<proteinExistence type="predicted"/>
<keyword evidence="1" id="KW-0812">Transmembrane</keyword>
<evidence type="ECO:0000313" key="2">
    <source>
        <dbReference type="EMBL" id="QCG76264.1"/>
    </source>
</evidence>
<protein>
    <submittedName>
        <fullName evidence="2">Uncharacterized protein</fullName>
    </submittedName>
</protein>
<name>A0A4Y5JUH5_9CAUD</name>
<gene>
    <name evidence="2" type="ORF">EST35_0384</name>
</gene>
<accession>A0A4Y5JUH5</accession>
<keyword evidence="1" id="KW-1133">Transmembrane helix</keyword>
<dbReference type="EMBL" id="MK797984">
    <property type="protein sequence ID" value="QCG76264.1"/>
    <property type="molecule type" value="Genomic_DNA"/>
</dbReference>
<reference evidence="3" key="1">
    <citation type="journal article" date="2020" name="bioRxiv">
        <title>Integrative omics analysis of Pseudomonas aeruginosa virus PA5oct highlights the molecular complexity of jumbo phages.</title>
        <authorList>
            <person name="Lood C."/>
            <person name="Danis-Wlodarczyk K."/>
            <person name="Blasdel B.G."/>
            <person name="Jang H.B."/>
            <person name="Vandenheuvel D."/>
            <person name="Briers Y."/>
            <person name="Noben J.-P."/>
            <person name="van Noort V."/>
            <person name="Drulis-Kawa Z."/>
            <person name="Lavigne R."/>
        </authorList>
    </citation>
    <scope>NUCLEOTIDE SEQUENCE [LARGE SCALE GENOMIC DNA]</scope>
</reference>
<dbReference type="Proteomes" id="UP000316733">
    <property type="component" value="Segment"/>
</dbReference>
<evidence type="ECO:0000313" key="3">
    <source>
        <dbReference type="Proteomes" id="UP000316733"/>
    </source>
</evidence>